<dbReference type="InterPro" id="IPR036526">
    <property type="entry name" value="C-N_Hydrolase_sf"/>
</dbReference>
<name>A0NZI0_ROSAI</name>
<dbReference type="GO" id="GO:0016746">
    <property type="term" value="F:acyltransferase activity"/>
    <property type="evidence" value="ECO:0007669"/>
    <property type="project" value="UniProtKB-KW"/>
</dbReference>
<dbReference type="Proteomes" id="UP000004848">
    <property type="component" value="Unassembled WGS sequence"/>
</dbReference>
<dbReference type="Gene3D" id="3.60.110.10">
    <property type="entry name" value="Carbon-nitrogen hydrolase"/>
    <property type="match status" value="1"/>
</dbReference>
<dbReference type="InterPro" id="IPR003010">
    <property type="entry name" value="C-N_Hydrolase"/>
</dbReference>
<dbReference type="GO" id="GO:0016811">
    <property type="term" value="F:hydrolase activity, acting on carbon-nitrogen (but not peptide) bonds, in linear amides"/>
    <property type="evidence" value="ECO:0007669"/>
    <property type="project" value="TreeGrafter"/>
</dbReference>
<dbReference type="AlphaFoldDB" id="A0NZI0"/>
<proteinExistence type="inferred from homology"/>
<reference evidence="4 5" key="1">
    <citation type="submission" date="2006-05" db="EMBL/GenBank/DDBJ databases">
        <authorList>
            <person name="King G."/>
            <person name="Ferriera S."/>
            <person name="Johnson J."/>
            <person name="Kravitz S."/>
            <person name="Beeson K."/>
            <person name="Sutton G."/>
            <person name="Rogers Y.-H."/>
            <person name="Friedman R."/>
            <person name="Frazier M."/>
            <person name="Venter J.C."/>
        </authorList>
    </citation>
    <scope>NUCLEOTIDE SEQUENCE [LARGE SCALE GENOMIC DNA]</scope>
    <source>
        <strain evidence="5">ATCC 25650 / DSM 13394 / JCM 20685 / NBRC 16684 / NCIMB 2208 / IAM 12614 / B1</strain>
    </source>
</reference>
<feature type="domain" description="CN hydrolase" evidence="3">
    <location>
        <begin position="1"/>
        <end position="236"/>
    </location>
</feature>
<sequence>MKLALYQGPATCGDIEAGFSRLETQLTAAAMAGASMVVFPELFLPGYNRPDMHQSLAQPLGGEWCERLSKLAQKAGCGLTVGWSERCDEAVYNAATAFGTSGEQLGHYRKIQLFGEMEKASFNFGTQYTVFEFGGRKTALLICYDVEFPQHCRRLAEQGVSLVLVPTANPQRFEHVSHTFVPARAAEAGLTIVYANFFGADGDITFGGHSLIAGPDARVLASAGVGETLLVADLAPVSDIPRDLLSRQDQDYREGNFQ</sequence>
<dbReference type="PANTHER" id="PTHR43674:SF2">
    <property type="entry name" value="BETA-UREIDOPROPIONASE"/>
    <property type="match status" value="1"/>
</dbReference>
<evidence type="ECO:0000256" key="1">
    <source>
        <dbReference type="ARBA" id="ARBA00010613"/>
    </source>
</evidence>
<dbReference type="eggNOG" id="COG0388">
    <property type="taxonomic scope" value="Bacteria"/>
</dbReference>
<comment type="similarity">
    <text evidence="1">Belongs to the carbon-nitrogen hydrolase superfamily. NIT1/NIT2 family.</text>
</comment>
<evidence type="ECO:0000259" key="3">
    <source>
        <dbReference type="PROSITE" id="PS50263"/>
    </source>
</evidence>
<dbReference type="PROSITE" id="PS01227">
    <property type="entry name" value="UPF0012"/>
    <property type="match status" value="1"/>
</dbReference>
<accession>A0NZI0</accession>
<dbReference type="EMBL" id="AAUW01000018">
    <property type="protein sequence ID" value="EAV41859.1"/>
    <property type="molecule type" value="Genomic_DNA"/>
</dbReference>
<evidence type="ECO:0000313" key="5">
    <source>
        <dbReference type="Proteomes" id="UP000004848"/>
    </source>
</evidence>
<dbReference type="RefSeq" id="WP_006938117.1">
    <property type="nucleotide sequence ID" value="NZ_AAUW01000018.1"/>
</dbReference>
<dbReference type="PANTHER" id="PTHR43674">
    <property type="entry name" value="NITRILASE C965.09-RELATED"/>
    <property type="match status" value="1"/>
</dbReference>
<keyword evidence="2" id="KW-0378">Hydrolase</keyword>
<dbReference type="CDD" id="cd07576">
    <property type="entry name" value="R-amidase_like"/>
    <property type="match status" value="1"/>
</dbReference>
<dbReference type="InterPro" id="IPR044083">
    <property type="entry name" value="RamA-like"/>
</dbReference>
<evidence type="ECO:0000313" key="4">
    <source>
        <dbReference type="EMBL" id="EAV41859.1"/>
    </source>
</evidence>
<dbReference type="Pfam" id="PF00795">
    <property type="entry name" value="CN_hydrolase"/>
    <property type="match status" value="1"/>
</dbReference>
<dbReference type="OrthoDB" id="9811121at2"/>
<organism evidence="4 5">
    <name type="scientific">Roseibium aggregatum (strain ATCC 25650 / DSM 13394 / JCM 20685 / NBRC 16684 / NCIMB 2208 / IAM 12614 / B1)</name>
    <name type="common">Stappia aggregata</name>
    <dbReference type="NCBI Taxonomy" id="384765"/>
    <lineage>
        <taxon>Bacteria</taxon>
        <taxon>Pseudomonadati</taxon>
        <taxon>Pseudomonadota</taxon>
        <taxon>Alphaproteobacteria</taxon>
        <taxon>Hyphomicrobiales</taxon>
        <taxon>Stappiaceae</taxon>
        <taxon>Roseibium</taxon>
    </lineage>
</organism>
<keyword evidence="4" id="KW-0808">Transferase</keyword>
<gene>
    <name evidence="4" type="ORF">SIAM614_31341</name>
</gene>
<dbReference type="GeneID" id="68848703"/>
<protein>
    <submittedName>
        <fullName evidence="4">Nitrilase/cyanide hydratase and apolipoprotein N-acyltransferase</fullName>
    </submittedName>
</protein>
<dbReference type="InterPro" id="IPR050345">
    <property type="entry name" value="Aliph_Amidase/BUP"/>
</dbReference>
<evidence type="ECO:0000256" key="2">
    <source>
        <dbReference type="ARBA" id="ARBA00022801"/>
    </source>
</evidence>
<dbReference type="InterPro" id="IPR001110">
    <property type="entry name" value="UPF0012_CS"/>
</dbReference>
<dbReference type="PROSITE" id="PS50263">
    <property type="entry name" value="CN_HYDROLASE"/>
    <property type="match status" value="1"/>
</dbReference>
<comment type="caution">
    <text evidence="4">The sequence shown here is derived from an EMBL/GenBank/DDBJ whole genome shotgun (WGS) entry which is preliminary data.</text>
</comment>
<dbReference type="SUPFAM" id="SSF56317">
    <property type="entry name" value="Carbon-nitrogen hydrolase"/>
    <property type="match status" value="1"/>
</dbReference>
<keyword evidence="4" id="KW-0449">Lipoprotein</keyword>
<keyword evidence="4" id="KW-0012">Acyltransferase</keyword>